<dbReference type="EMBL" id="KN832972">
    <property type="protein sequence ID" value="KIM91241.1"/>
    <property type="molecule type" value="Genomic_DNA"/>
</dbReference>
<dbReference type="Proteomes" id="UP000054166">
    <property type="component" value="Unassembled WGS sequence"/>
</dbReference>
<keyword evidence="1" id="KW-0812">Transmembrane</keyword>
<evidence type="ECO:0000313" key="2">
    <source>
        <dbReference type="EMBL" id="KIM91241.1"/>
    </source>
</evidence>
<keyword evidence="1" id="KW-1133">Transmembrane helix</keyword>
<dbReference type="HOGENOM" id="CLU_2264717_0_0_1"/>
<feature type="transmembrane region" description="Helical" evidence="1">
    <location>
        <begin position="71"/>
        <end position="93"/>
    </location>
</feature>
<organism evidence="2 3">
    <name type="scientific">Piloderma croceum (strain F 1598)</name>
    <dbReference type="NCBI Taxonomy" id="765440"/>
    <lineage>
        <taxon>Eukaryota</taxon>
        <taxon>Fungi</taxon>
        <taxon>Dikarya</taxon>
        <taxon>Basidiomycota</taxon>
        <taxon>Agaricomycotina</taxon>
        <taxon>Agaricomycetes</taxon>
        <taxon>Agaricomycetidae</taxon>
        <taxon>Atheliales</taxon>
        <taxon>Atheliaceae</taxon>
        <taxon>Piloderma</taxon>
    </lineage>
</organism>
<sequence length="103" mass="11817">MKYAKPRIDLMDDGEEMRWENGEEVHAVGVAVRLSEAQSTHFGSFFLSWMVAQVTRCFYRDLSLMYRSIPTLTMSRALMCLLLVGPLVIYRIITRAALGENIK</sequence>
<accession>A0A0C3GKW0</accession>
<proteinExistence type="predicted"/>
<protein>
    <submittedName>
        <fullName evidence="2">Uncharacterized protein</fullName>
    </submittedName>
</protein>
<evidence type="ECO:0000256" key="1">
    <source>
        <dbReference type="SAM" id="Phobius"/>
    </source>
</evidence>
<reference evidence="2 3" key="1">
    <citation type="submission" date="2014-04" db="EMBL/GenBank/DDBJ databases">
        <authorList>
            <consortium name="DOE Joint Genome Institute"/>
            <person name="Kuo A."/>
            <person name="Tarkka M."/>
            <person name="Buscot F."/>
            <person name="Kohler A."/>
            <person name="Nagy L.G."/>
            <person name="Floudas D."/>
            <person name="Copeland A."/>
            <person name="Barry K.W."/>
            <person name="Cichocki N."/>
            <person name="Veneault-Fourrey C."/>
            <person name="LaButti K."/>
            <person name="Lindquist E.A."/>
            <person name="Lipzen A."/>
            <person name="Lundell T."/>
            <person name="Morin E."/>
            <person name="Murat C."/>
            <person name="Sun H."/>
            <person name="Tunlid A."/>
            <person name="Henrissat B."/>
            <person name="Grigoriev I.V."/>
            <person name="Hibbett D.S."/>
            <person name="Martin F."/>
            <person name="Nordberg H.P."/>
            <person name="Cantor M.N."/>
            <person name="Hua S.X."/>
        </authorList>
    </citation>
    <scope>NUCLEOTIDE SEQUENCE [LARGE SCALE GENOMIC DNA]</scope>
    <source>
        <strain evidence="2 3">F 1598</strain>
    </source>
</reference>
<name>A0A0C3GKW0_PILCF</name>
<evidence type="ECO:0000313" key="3">
    <source>
        <dbReference type="Proteomes" id="UP000054166"/>
    </source>
</evidence>
<reference evidence="3" key="2">
    <citation type="submission" date="2015-01" db="EMBL/GenBank/DDBJ databases">
        <title>Evolutionary Origins and Diversification of the Mycorrhizal Mutualists.</title>
        <authorList>
            <consortium name="DOE Joint Genome Institute"/>
            <consortium name="Mycorrhizal Genomics Consortium"/>
            <person name="Kohler A."/>
            <person name="Kuo A."/>
            <person name="Nagy L.G."/>
            <person name="Floudas D."/>
            <person name="Copeland A."/>
            <person name="Barry K.W."/>
            <person name="Cichocki N."/>
            <person name="Veneault-Fourrey C."/>
            <person name="LaButti K."/>
            <person name="Lindquist E.A."/>
            <person name="Lipzen A."/>
            <person name="Lundell T."/>
            <person name="Morin E."/>
            <person name="Murat C."/>
            <person name="Riley R."/>
            <person name="Ohm R."/>
            <person name="Sun H."/>
            <person name="Tunlid A."/>
            <person name="Henrissat B."/>
            <person name="Grigoriev I.V."/>
            <person name="Hibbett D.S."/>
            <person name="Martin F."/>
        </authorList>
    </citation>
    <scope>NUCLEOTIDE SEQUENCE [LARGE SCALE GENOMIC DNA]</scope>
    <source>
        <strain evidence="3">F 1598</strain>
    </source>
</reference>
<gene>
    <name evidence="2" type="ORF">PILCRDRAFT_170355</name>
</gene>
<dbReference type="InParanoid" id="A0A0C3GKW0"/>
<keyword evidence="3" id="KW-1185">Reference proteome</keyword>
<keyword evidence="1" id="KW-0472">Membrane</keyword>
<dbReference type="AlphaFoldDB" id="A0A0C3GKW0"/>